<keyword evidence="3" id="KW-1185">Reference proteome</keyword>
<name>A0AAD2HL23_9AGAR</name>
<dbReference type="EMBL" id="CAVNYO010000421">
    <property type="protein sequence ID" value="CAK5277867.1"/>
    <property type="molecule type" value="Genomic_DNA"/>
</dbReference>
<reference evidence="2" key="1">
    <citation type="submission" date="2023-11" db="EMBL/GenBank/DDBJ databases">
        <authorList>
            <person name="De Vega J J."/>
            <person name="De Vega J J."/>
        </authorList>
    </citation>
    <scope>NUCLEOTIDE SEQUENCE</scope>
</reference>
<comment type="caution">
    <text evidence="2">The sequence shown here is derived from an EMBL/GenBank/DDBJ whole genome shotgun (WGS) entry which is preliminary data.</text>
</comment>
<evidence type="ECO:0000256" key="1">
    <source>
        <dbReference type="SAM" id="MobiDB-lite"/>
    </source>
</evidence>
<feature type="region of interest" description="Disordered" evidence="1">
    <location>
        <begin position="1"/>
        <end position="31"/>
    </location>
</feature>
<sequence length="65" mass="7190">MCNVDRRRLKGMRGRRRLGSKRKTGCKHASAAPRRDRVLAIENMVAGGGGEVIRHSDHWGAHSVA</sequence>
<accession>A0AAD2HL23</accession>
<protein>
    <submittedName>
        <fullName evidence="2">Uncharacterized protein</fullName>
    </submittedName>
</protein>
<dbReference type="AlphaFoldDB" id="A0AAD2HL23"/>
<feature type="compositionally biased region" description="Basic residues" evidence="1">
    <location>
        <begin position="7"/>
        <end position="26"/>
    </location>
</feature>
<proteinExistence type="predicted"/>
<evidence type="ECO:0000313" key="3">
    <source>
        <dbReference type="Proteomes" id="UP001295794"/>
    </source>
</evidence>
<organism evidence="2 3">
    <name type="scientific">Mycena citricolor</name>
    <dbReference type="NCBI Taxonomy" id="2018698"/>
    <lineage>
        <taxon>Eukaryota</taxon>
        <taxon>Fungi</taxon>
        <taxon>Dikarya</taxon>
        <taxon>Basidiomycota</taxon>
        <taxon>Agaricomycotina</taxon>
        <taxon>Agaricomycetes</taxon>
        <taxon>Agaricomycetidae</taxon>
        <taxon>Agaricales</taxon>
        <taxon>Marasmiineae</taxon>
        <taxon>Mycenaceae</taxon>
        <taxon>Mycena</taxon>
    </lineage>
</organism>
<dbReference type="Proteomes" id="UP001295794">
    <property type="component" value="Unassembled WGS sequence"/>
</dbReference>
<evidence type="ECO:0000313" key="2">
    <source>
        <dbReference type="EMBL" id="CAK5277867.1"/>
    </source>
</evidence>
<gene>
    <name evidence="2" type="ORF">MYCIT1_LOCUS27027</name>
</gene>